<evidence type="ECO:0000259" key="1">
    <source>
        <dbReference type="Pfam" id="PF12684"/>
    </source>
</evidence>
<dbReference type="InterPro" id="IPR024432">
    <property type="entry name" value="Put_RecE_PDDEXK-like_dom"/>
</dbReference>
<evidence type="ECO:0000313" key="2">
    <source>
        <dbReference type="EMBL" id="MBD2768462.1"/>
    </source>
</evidence>
<evidence type="ECO:0000313" key="3">
    <source>
        <dbReference type="Proteomes" id="UP000612233"/>
    </source>
</evidence>
<dbReference type="Pfam" id="PF12684">
    <property type="entry name" value="DUF3799"/>
    <property type="match status" value="1"/>
</dbReference>
<protein>
    <submittedName>
        <fullName evidence="2">PD-(D/E)XK nuclease-like domain-containing protein</fullName>
    </submittedName>
</protein>
<comment type="caution">
    <text evidence="2">The sequence shown here is derived from an EMBL/GenBank/DDBJ whole genome shotgun (WGS) entry which is preliminary data.</text>
</comment>
<sequence length="239" mass="27095">MFTNLTHHPAITQEQHRALPFVSNTDLSRLADELLGRPQRDCAAAFAFGTHFHGATLEPRLFTPTNDQDPVDHRQRQQAARLAAAIRRRRYPRHVLYLGQAEQSYTATHEATGITVKVRPDLLIDSPKRRRRTLIDFKTTSCKDLPQFLTTVEQYGYDRQAALYADVLGAHRVVLIAVQKKASKGQEPQVWVVELSMTQMETGRKKYSKLLRCYAEQQMEQQLVKVLAKGFGGAKLVAA</sequence>
<reference evidence="2" key="1">
    <citation type="submission" date="2020-09" db="EMBL/GenBank/DDBJ databases">
        <authorList>
            <person name="Kim M.K."/>
        </authorList>
    </citation>
    <scope>NUCLEOTIDE SEQUENCE</scope>
    <source>
        <strain evidence="2">BT664</strain>
    </source>
</reference>
<dbReference type="Gene3D" id="3.90.320.10">
    <property type="match status" value="1"/>
</dbReference>
<dbReference type="InterPro" id="IPR011604">
    <property type="entry name" value="PDDEXK-like_dom_sf"/>
</dbReference>
<dbReference type="AlphaFoldDB" id="A0A927GJG1"/>
<gene>
    <name evidence="2" type="ORF">IC235_11230</name>
</gene>
<name>A0A927GJG1_9BACT</name>
<organism evidence="2 3">
    <name type="scientific">Hymenobacter montanus</name>
    <dbReference type="NCBI Taxonomy" id="2771359"/>
    <lineage>
        <taxon>Bacteria</taxon>
        <taxon>Pseudomonadati</taxon>
        <taxon>Bacteroidota</taxon>
        <taxon>Cytophagia</taxon>
        <taxon>Cytophagales</taxon>
        <taxon>Hymenobacteraceae</taxon>
        <taxon>Hymenobacter</taxon>
    </lineage>
</organism>
<proteinExistence type="predicted"/>
<dbReference type="EMBL" id="JACXAD010000011">
    <property type="protein sequence ID" value="MBD2768462.1"/>
    <property type="molecule type" value="Genomic_DNA"/>
</dbReference>
<accession>A0A927GJG1</accession>
<dbReference type="Proteomes" id="UP000612233">
    <property type="component" value="Unassembled WGS sequence"/>
</dbReference>
<feature type="domain" description="Putative exodeoxyribonuclease 8 PDDEXK-like" evidence="1">
    <location>
        <begin position="33"/>
        <end position="217"/>
    </location>
</feature>
<dbReference type="RefSeq" id="WP_191005277.1">
    <property type="nucleotide sequence ID" value="NZ_JACXAD010000011.1"/>
</dbReference>
<keyword evidence="3" id="KW-1185">Reference proteome</keyword>